<sequence>MGQIISFLASRSNTDATCHLSPPGSPQLEVSCSWLEPLSHYGPQTLAPLSV</sequence>
<protein>
    <submittedName>
        <fullName evidence="1">Uncharacterized protein</fullName>
    </submittedName>
</protein>
<organism evidence="1 2">
    <name type="scientific">Schizopora paradoxa</name>
    <dbReference type="NCBI Taxonomy" id="27342"/>
    <lineage>
        <taxon>Eukaryota</taxon>
        <taxon>Fungi</taxon>
        <taxon>Dikarya</taxon>
        <taxon>Basidiomycota</taxon>
        <taxon>Agaricomycotina</taxon>
        <taxon>Agaricomycetes</taxon>
        <taxon>Hymenochaetales</taxon>
        <taxon>Schizoporaceae</taxon>
        <taxon>Schizopora</taxon>
    </lineage>
</organism>
<evidence type="ECO:0000313" key="2">
    <source>
        <dbReference type="Proteomes" id="UP000053477"/>
    </source>
</evidence>
<reference evidence="1 2" key="1">
    <citation type="submission" date="2015-04" db="EMBL/GenBank/DDBJ databases">
        <title>Complete genome sequence of Schizopora paradoxa KUC8140, a cosmopolitan wood degrader in East Asia.</title>
        <authorList>
            <consortium name="DOE Joint Genome Institute"/>
            <person name="Min B."/>
            <person name="Park H."/>
            <person name="Jang Y."/>
            <person name="Kim J.-J."/>
            <person name="Kim K.H."/>
            <person name="Pangilinan J."/>
            <person name="Lipzen A."/>
            <person name="Riley R."/>
            <person name="Grigoriev I.V."/>
            <person name="Spatafora J.W."/>
            <person name="Choi I.-G."/>
        </authorList>
    </citation>
    <scope>NUCLEOTIDE SEQUENCE [LARGE SCALE GENOMIC DNA]</scope>
    <source>
        <strain evidence="1 2">KUC8140</strain>
    </source>
</reference>
<dbReference type="InParanoid" id="A0A0H2RFY7"/>
<proteinExistence type="predicted"/>
<evidence type="ECO:0000313" key="1">
    <source>
        <dbReference type="EMBL" id="KLO08428.1"/>
    </source>
</evidence>
<name>A0A0H2RFY7_9AGAM</name>
<gene>
    <name evidence="1" type="ORF">SCHPADRAFT_908646</name>
</gene>
<dbReference type="AlphaFoldDB" id="A0A0H2RFY7"/>
<keyword evidence="2" id="KW-1185">Reference proteome</keyword>
<accession>A0A0H2RFY7</accession>
<dbReference type="Proteomes" id="UP000053477">
    <property type="component" value="Unassembled WGS sequence"/>
</dbReference>
<dbReference type="EMBL" id="KQ086092">
    <property type="protein sequence ID" value="KLO08428.1"/>
    <property type="molecule type" value="Genomic_DNA"/>
</dbReference>